<name>A0A9D1ZBL6_9ACTN</name>
<dbReference type="GO" id="GO:0008800">
    <property type="term" value="F:beta-lactamase activity"/>
    <property type="evidence" value="ECO:0007669"/>
    <property type="project" value="InterPro"/>
</dbReference>
<evidence type="ECO:0000256" key="1">
    <source>
        <dbReference type="SAM" id="MobiDB-lite"/>
    </source>
</evidence>
<reference evidence="3" key="1">
    <citation type="journal article" date="2021" name="PeerJ">
        <title>Extensive microbial diversity within the chicken gut microbiome revealed by metagenomics and culture.</title>
        <authorList>
            <person name="Gilroy R."/>
            <person name="Ravi A."/>
            <person name="Getino M."/>
            <person name="Pursley I."/>
            <person name="Horton D.L."/>
            <person name="Alikhan N.F."/>
            <person name="Baker D."/>
            <person name="Gharbi K."/>
            <person name="Hall N."/>
            <person name="Watson M."/>
            <person name="Adriaenssens E.M."/>
            <person name="Foster-Nyarko E."/>
            <person name="Jarju S."/>
            <person name="Secka A."/>
            <person name="Antonio M."/>
            <person name="Oren A."/>
            <person name="Chaudhuri R.R."/>
            <person name="La Ragione R."/>
            <person name="Hildebrand F."/>
            <person name="Pallen M.J."/>
        </authorList>
    </citation>
    <scope>NUCLEOTIDE SEQUENCE</scope>
    <source>
        <strain evidence="3">ChiHjej10B9-743</strain>
    </source>
</reference>
<dbReference type="InterPro" id="IPR012338">
    <property type="entry name" value="Beta-lactam/transpept-like"/>
</dbReference>
<dbReference type="Gene3D" id="3.40.710.10">
    <property type="entry name" value="DD-peptidase/beta-lactamase superfamily"/>
    <property type="match status" value="1"/>
</dbReference>
<sequence length="332" mass="35592">MKKHVIICLAVAVALLGGAVAIALLTPRDDPAPEKAEERVVEREEVIEEAPEVIEEPEEAPEEEPEDPGEPVTMAEAPVLTSATESGLTVTAPDAFLSSQQLSDVEACIDAIEAGGNTVSVSLTDLSTRRGIWYDTDRLRYPASSIKAAYCIYLFETRDGAGGKSETVEDCLVNSSNEAYNELAETFGFSPWSAWLKSHGAPQTATVAATYTYPDTTAAELSSIWEEIYRYGTSGEAGCAELAGYLARTNSSPIGVELRDTCEVWSKPGWFPLDDNNIPATNDAGVVFSDTGAYVLVIMTDISSDLDALRPLVRALDAAHETMCGGAIAYYE</sequence>
<feature type="compositionally biased region" description="Basic and acidic residues" evidence="1">
    <location>
        <begin position="30"/>
        <end position="44"/>
    </location>
</feature>
<protein>
    <submittedName>
        <fullName evidence="3">Class A beta-lactamase-related serine hydrolase</fullName>
    </submittedName>
</protein>
<dbReference type="Pfam" id="PF13354">
    <property type="entry name" value="Beta-lactamase2"/>
    <property type="match status" value="1"/>
</dbReference>
<accession>A0A9D1ZBL6</accession>
<gene>
    <name evidence="3" type="ORF">IAA42_04780</name>
</gene>
<organism evidence="3 4">
    <name type="scientific">Candidatus Olsenella excrementavium</name>
    <dbReference type="NCBI Taxonomy" id="2838709"/>
    <lineage>
        <taxon>Bacteria</taxon>
        <taxon>Bacillati</taxon>
        <taxon>Actinomycetota</taxon>
        <taxon>Coriobacteriia</taxon>
        <taxon>Coriobacteriales</taxon>
        <taxon>Atopobiaceae</taxon>
        <taxon>Olsenella</taxon>
    </lineage>
</organism>
<reference evidence="3" key="2">
    <citation type="submission" date="2021-04" db="EMBL/GenBank/DDBJ databases">
        <authorList>
            <person name="Gilroy R."/>
        </authorList>
    </citation>
    <scope>NUCLEOTIDE SEQUENCE</scope>
    <source>
        <strain evidence="3">ChiHjej10B9-743</strain>
    </source>
</reference>
<dbReference type="SUPFAM" id="SSF56601">
    <property type="entry name" value="beta-lactamase/transpeptidase-like"/>
    <property type="match status" value="1"/>
</dbReference>
<feature type="domain" description="Beta-lactamase class A catalytic" evidence="2">
    <location>
        <begin position="166"/>
        <end position="300"/>
    </location>
</feature>
<feature type="compositionally biased region" description="Acidic residues" evidence="1">
    <location>
        <begin position="45"/>
        <end position="69"/>
    </location>
</feature>
<keyword evidence="3" id="KW-0378">Hydrolase</keyword>
<dbReference type="AlphaFoldDB" id="A0A9D1ZBL6"/>
<feature type="region of interest" description="Disordered" evidence="1">
    <location>
        <begin position="30"/>
        <end position="72"/>
    </location>
</feature>
<comment type="caution">
    <text evidence="3">The sequence shown here is derived from an EMBL/GenBank/DDBJ whole genome shotgun (WGS) entry which is preliminary data.</text>
</comment>
<dbReference type="InterPro" id="IPR045155">
    <property type="entry name" value="Beta-lactam_cat"/>
</dbReference>
<evidence type="ECO:0000259" key="2">
    <source>
        <dbReference type="Pfam" id="PF13354"/>
    </source>
</evidence>
<proteinExistence type="predicted"/>
<dbReference type="Proteomes" id="UP000824133">
    <property type="component" value="Unassembled WGS sequence"/>
</dbReference>
<evidence type="ECO:0000313" key="4">
    <source>
        <dbReference type="Proteomes" id="UP000824133"/>
    </source>
</evidence>
<dbReference type="EMBL" id="DXCP01000034">
    <property type="protein sequence ID" value="HIY79735.1"/>
    <property type="molecule type" value="Genomic_DNA"/>
</dbReference>
<dbReference type="GO" id="GO:0030655">
    <property type="term" value="P:beta-lactam antibiotic catabolic process"/>
    <property type="evidence" value="ECO:0007669"/>
    <property type="project" value="InterPro"/>
</dbReference>
<evidence type="ECO:0000313" key="3">
    <source>
        <dbReference type="EMBL" id="HIY79735.1"/>
    </source>
</evidence>